<dbReference type="PRINTS" id="PR00133">
    <property type="entry name" value="GLHYDRLASE3"/>
</dbReference>
<dbReference type="InterPro" id="IPR001764">
    <property type="entry name" value="Glyco_hydro_3_N"/>
</dbReference>
<feature type="signal peptide" evidence="7">
    <location>
        <begin position="1"/>
        <end position="26"/>
    </location>
</feature>
<dbReference type="InterPro" id="IPR013783">
    <property type="entry name" value="Ig-like_fold"/>
</dbReference>
<evidence type="ECO:0000256" key="4">
    <source>
        <dbReference type="ARBA" id="ARBA00022729"/>
    </source>
</evidence>
<dbReference type="GO" id="GO:0008422">
    <property type="term" value="F:beta-glucosidase activity"/>
    <property type="evidence" value="ECO:0007669"/>
    <property type="project" value="UniProtKB-EC"/>
</dbReference>
<dbReference type="Pfam" id="PF00933">
    <property type="entry name" value="Glyco_hydro_3"/>
    <property type="match status" value="1"/>
</dbReference>
<keyword evidence="6" id="KW-0326">Glycosidase</keyword>
<name>A0AAE3IJV9_9BACT</name>
<dbReference type="PANTHER" id="PTHR30620:SF16">
    <property type="entry name" value="LYSOSOMAL BETA GLUCOSIDASE"/>
    <property type="match status" value="1"/>
</dbReference>
<comment type="caution">
    <text evidence="9">The sequence shown here is derived from an EMBL/GenBank/DDBJ whole genome shotgun (WGS) entry which is preliminary data.</text>
</comment>
<reference evidence="9" key="1">
    <citation type="submission" date="2022-10" db="EMBL/GenBank/DDBJ databases">
        <authorList>
            <person name="Kim H.S."/>
            <person name="Kim J.-S."/>
            <person name="Suh M.K."/>
            <person name="Eom M.K."/>
            <person name="Lee J.-S."/>
        </authorList>
    </citation>
    <scope>NUCLEOTIDE SEQUENCE</scope>
    <source>
        <strain evidence="9">LIP-5</strain>
    </source>
</reference>
<evidence type="ECO:0000259" key="8">
    <source>
        <dbReference type="SMART" id="SM01217"/>
    </source>
</evidence>
<dbReference type="SMART" id="SM01217">
    <property type="entry name" value="Fn3_like"/>
    <property type="match status" value="1"/>
</dbReference>
<dbReference type="Gene3D" id="3.40.50.1700">
    <property type="entry name" value="Glycoside hydrolase family 3 C-terminal domain"/>
    <property type="match status" value="1"/>
</dbReference>
<dbReference type="EC" id="3.2.1.21" evidence="3"/>
<evidence type="ECO:0000256" key="6">
    <source>
        <dbReference type="ARBA" id="ARBA00023295"/>
    </source>
</evidence>
<dbReference type="Pfam" id="PF01915">
    <property type="entry name" value="Glyco_hydro_3_C"/>
    <property type="match status" value="1"/>
</dbReference>
<sequence>MMKKLYRFLDLAFIAIISLCSAEVQAQKESVQTSIEKTLAAMTLEEKVGQMAQITLDVIAEGGNRYASSEPLRLNKKELEKALLKYHVGSILNTTNNRARTPEVWNKIIAEIQDIAINKSRMKIPVIYGIDAIHGATYSVGATMFPQQIALAATFNPQHAFETARVTAYETRACGIAWNFSPVLDIGADQRFSRLFENFGEDPYLSSVMGEQMVKGYEGGNIADPHHVASCIKHFLGYSVPRSGKDRTPAYIPYHQLLEYHVPPFRKAIDAGAKTVMINSGLINDIPVHSDKAVVTGLLQQKLGFSGLIVSDWNDIENLMRRDHVAANMKEAIALAVNAGIDMSMIPYQYEEFCDNLVALVKEGKVKQERIDDAVRKIVKLKYELNLFQQPITYIKDYPDYGSAKFARLSYNAAAEAITLLKNEKQILPLKKGAKILVTGPNANSMRPINGGWSYSWQGEKTDEFAKDYNTFFEAIANEFGTQHVQYIPGVSYSKEIEYYKQYKDQFNLIANAVRSSDVVIVCIGENSYTEKPGDLSDLSLSDLQVELVKEVAKGGKPVILILNEGRPRVISKIEHLADVIIQTYLPGNYGGDALADILSGKINPSGKLPYTYPGAPSSLINYYHKPSEAQEKMEGAYNYQSTPESQYPFGFGLSYTTFKYDNLTVDKNVFSINDEINITVDVSNIGKNAGKEVVMLFSSDMVASLTPDIKRLRRFEKIELDKGEKKTVHFKIKAAELGFIGTDGLLKLEPGEFNLQIEKLSRKIRLK</sequence>
<accession>A0AAE3IJV9</accession>
<comment type="similarity">
    <text evidence="2">Belongs to the glycosyl hydrolase 3 family.</text>
</comment>
<dbReference type="SUPFAM" id="SSF51445">
    <property type="entry name" value="(Trans)glycosidases"/>
    <property type="match status" value="1"/>
</dbReference>
<dbReference type="InterPro" id="IPR036881">
    <property type="entry name" value="Glyco_hydro_3_C_sf"/>
</dbReference>
<dbReference type="InterPro" id="IPR017853">
    <property type="entry name" value="GH"/>
</dbReference>
<evidence type="ECO:0000256" key="7">
    <source>
        <dbReference type="SAM" id="SignalP"/>
    </source>
</evidence>
<gene>
    <name evidence="9" type="ORF">OD355_02505</name>
</gene>
<feature type="chain" id="PRO_5041956298" description="beta-glucosidase" evidence="7">
    <location>
        <begin position="27"/>
        <end position="768"/>
    </location>
</feature>
<dbReference type="AlphaFoldDB" id="A0AAE3IJV9"/>
<keyword evidence="10" id="KW-1185">Reference proteome</keyword>
<keyword evidence="5 9" id="KW-0378">Hydrolase</keyword>
<dbReference type="Gene3D" id="3.20.20.300">
    <property type="entry name" value="Glycoside hydrolase, family 3, N-terminal domain"/>
    <property type="match status" value="1"/>
</dbReference>
<dbReference type="Gene3D" id="2.60.40.10">
    <property type="entry name" value="Immunoglobulins"/>
    <property type="match status" value="1"/>
</dbReference>
<dbReference type="FunFam" id="3.20.20.300:FF:000007">
    <property type="entry name" value="Lysosomal beta glucosidase"/>
    <property type="match status" value="1"/>
</dbReference>
<keyword evidence="4 7" id="KW-0732">Signal</keyword>
<dbReference type="InterPro" id="IPR036962">
    <property type="entry name" value="Glyco_hydro_3_N_sf"/>
</dbReference>
<dbReference type="InterPro" id="IPR002772">
    <property type="entry name" value="Glyco_hydro_3_C"/>
</dbReference>
<dbReference type="Pfam" id="PF14310">
    <property type="entry name" value="Fn3-like"/>
    <property type="match status" value="1"/>
</dbReference>
<dbReference type="EMBL" id="JAOTPL010000002">
    <property type="protein sequence ID" value="MCU7693385.1"/>
    <property type="molecule type" value="Genomic_DNA"/>
</dbReference>
<evidence type="ECO:0000313" key="9">
    <source>
        <dbReference type="EMBL" id="MCU7693385.1"/>
    </source>
</evidence>
<evidence type="ECO:0000313" key="10">
    <source>
        <dbReference type="Proteomes" id="UP001209317"/>
    </source>
</evidence>
<dbReference type="GO" id="GO:0009251">
    <property type="term" value="P:glucan catabolic process"/>
    <property type="evidence" value="ECO:0007669"/>
    <property type="project" value="TreeGrafter"/>
</dbReference>
<dbReference type="RefSeq" id="WP_263036870.1">
    <property type="nucleotide sequence ID" value="NZ_JAOTPL010000002.1"/>
</dbReference>
<dbReference type="InterPro" id="IPR026891">
    <property type="entry name" value="Fn3-like"/>
</dbReference>
<dbReference type="SUPFAM" id="SSF52279">
    <property type="entry name" value="Beta-D-glucan exohydrolase, C-terminal domain"/>
    <property type="match status" value="1"/>
</dbReference>
<organism evidence="9 10">
    <name type="scientific">Haoranjiania flava</name>
    <dbReference type="NCBI Taxonomy" id="1856322"/>
    <lineage>
        <taxon>Bacteria</taxon>
        <taxon>Pseudomonadati</taxon>
        <taxon>Bacteroidota</taxon>
        <taxon>Chitinophagia</taxon>
        <taxon>Chitinophagales</taxon>
        <taxon>Chitinophagaceae</taxon>
        <taxon>Haoranjiania</taxon>
    </lineage>
</organism>
<dbReference type="Proteomes" id="UP001209317">
    <property type="component" value="Unassembled WGS sequence"/>
</dbReference>
<evidence type="ECO:0000256" key="1">
    <source>
        <dbReference type="ARBA" id="ARBA00000448"/>
    </source>
</evidence>
<feature type="domain" description="Fibronectin type III-like" evidence="8">
    <location>
        <begin position="693"/>
        <end position="762"/>
    </location>
</feature>
<dbReference type="InterPro" id="IPR051915">
    <property type="entry name" value="Cellulose_Degrad_GH3"/>
</dbReference>
<evidence type="ECO:0000256" key="5">
    <source>
        <dbReference type="ARBA" id="ARBA00022801"/>
    </source>
</evidence>
<comment type="catalytic activity">
    <reaction evidence="1">
        <text>Hydrolysis of terminal, non-reducing beta-D-glucosyl residues with release of beta-D-glucose.</text>
        <dbReference type="EC" id="3.2.1.21"/>
    </reaction>
</comment>
<protein>
    <recommendedName>
        <fullName evidence="3">beta-glucosidase</fullName>
        <ecNumber evidence="3">3.2.1.21</ecNumber>
    </recommendedName>
</protein>
<evidence type="ECO:0000256" key="2">
    <source>
        <dbReference type="ARBA" id="ARBA00005336"/>
    </source>
</evidence>
<evidence type="ECO:0000256" key="3">
    <source>
        <dbReference type="ARBA" id="ARBA00012744"/>
    </source>
</evidence>
<proteinExistence type="inferred from homology"/>
<dbReference type="PANTHER" id="PTHR30620">
    <property type="entry name" value="PERIPLASMIC BETA-GLUCOSIDASE-RELATED"/>
    <property type="match status" value="1"/>
</dbReference>